<reference evidence="2" key="1">
    <citation type="submission" date="2016-06" db="EMBL/GenBank/DDBJ databases">
        <title>Parallel loss of symbiosis genes in relatives of nitrogen-fixing non-legume Parasponia.</title>
        <authorList>
            <person name="Van Velzen R."/>
            <person name="Holmer R."/>
            <person name="Bu F."/>
            <person name="Rutten L."/>
            <person name="Van Zeijl A."/>
            <person name="Liu W."/>
            <person name="Santuari L."/>
            <person name="Cao Q."/>
            <person name="Sharma T."/>
            <person name="Shen D."/>
            <person name="Roswanjaya Y."/>
            <person name="Wardhani T."/>
            <person name="Kalhor M.S."/>
            <person name="Jansen J."/>
            <person name="Van den Hoogen J."/>
            <person name="Gungor B."/>
            <person name="Hartog M."/>
            <person name="Hontelez J."/>
            <person name="Verver J."/>
            <person name="Yang W.-C."/>
            <person name="Schijlen E."/>
            <person name="Repin R."/>
            <person name="Schilthuizen M."/>
            <person name="Schranz E."/>
            <person name="Heidstra R."/>
            <person name="Miyata K."/>
            <person name="Fedorova E."/>
            <person name="Kohlen W."/>
            <person name="Bisseling T."/>
            <person name="Smit S."/>
            <person name="Geurts R."/>
        </authorList>
    </citation>
    <scope>NUCLEOTIDE SEQUENCE [LARGE SCALE GENOMIC DNA]</scope>
    <source>
        <strain evidence="2">cv. WU1-14</strain>
    </source>
</reference>
<proteinExistence type="predicted"/>
<protein>
    <submittedName>
        <fullName evidence="1">Uncharacterized protein</fullName>
    </submittedName>
</protein>
<keyword evidence="2" id="KW-1185">Reference proteome</keyword>
<organism evidence="1 2">
    <name type="scientific">Parasponia andersonii</name>
    <name type="common">Sponia andersonii</name>
    <dbReference type="NCBI Taxonomy" id="3476"/>
    <lineage>
        <taxon>Eukaryota</taxon>
        <taxon>Viridiplantae</taxon>
        <taxon>Streptophyta</taxon>
        <taxon>Embryophyta</taxon>
        <taxon>Tracheophyta</taxon>
        <taxon>Spermatophyta</taxon>
        <taxon>Magnoliopsida</taxon>
        <taxon>eudicotyledons</taxon>
        <taxon>Gunneridae</taxon>
        <taxon>Pentapetalae</taxon>
        <taxon>rosids</taxon>
        <taxon>fabids</taxon>
        <taxon>Rosales</taxon>
        <taxon>Cannabaceae</taxon>
        <taxon>Parasponia</taxon>
    </lineage>
</organism>
<dbReference type="EMBL" id="JXTB01000038">
    <property type="protein sequence ID" value="PON72705.1"/>
    <property type="molecule type" value="Genomic_DNA"/>
</dbReference>
<dbReference type="Proteomes" id="UP000237105">
    <property type="component" value="Unassembled WGS sequence"/>
</dbReference>
<name>A0A2P5DHH5_PARAD</name>
<accession>A0A2P5DHH5</accession>
<sequence length="67" mass="7603">MELYSYPRLLGSILVSLKLDVLHTGGSRRKTYGTGTFASCLTLDIPVEWIPIEKGNKKEHCHEELEQ</sequence>
<comment type="caution">
    <text evidence="1">The sequence shown here is derived from an EMBL/GenBank/DDBJ whole genome shotgun (WGS) entry which is preliminary data.</text>
</comment>
<gene>
    <name evidence="1" type="ORF">PanWU01x14_064710</name>
</gene>
<evidence type="ECO:0000313" key="2">
    <source>
        <dbReference type="Proteomes" id="UP000237105"/>
    </source>
</evidence>
<dbReference type="AlphaFoldDB" id="A0A2P5DHH5"/>
<evidence type="ECO:0000313" key="1">
    <source>
        <dbReference type="EMBL" id="PON72705.1"/>
    </source>
</evidence>